<evidence type="ECO:0000259" key="1">
    <source>
        <dbReference type="Pfam" id="PF09995"/>
    </source>
</evidence>
<proteinExistence type="predicted"/>
<name>A0A846X8I9_9NOCA</name>
<reference evidence="2 3" key="1">
    <citation type="submission" date="2020-04" db="EMBL/GenBank/DDBJ databases">
        <title>MicrobeNet Type strains.</title>
        <authorList>
            <person name="Nicholson A.C."/>
        </authorList>
    </citation>
    <scope>NUCLEOTIDE SEQUENCE [LARGE SCALE GENOMIC DNA]</scope>
    <source>
        <strain evidence="2 3">DSM 45078</strain>
    </source>
</reference>
<evidence type="ECO:0000313" key="2">
    <source>
        <dbReference type="EMBL" id="NKY31755.1"/>
    </source>
</evidence>
<feature type="domain" description="ER-bound oxygenase mpaB/mpaB'/Rubber oxygenase catalytic" evidence="1">
    <location>
        <begin position="135"/>
        <end position="351"/>
    </location>
</feature>
<dbReference type="PANTHER" id="PTHR37539:SF1">
    <property type="entry name" value="ER-BOUND OXYGENASE MPAB_MPAB'_RUBBER OXYGENASE CATALYTIC DOMAIN-CONTAINING PROTEIN"/>
    <property type="match status" value="1"/>
</dbReference>
<dbReference type="InterPro" id="IPR037473">
    <property type="entry name" value="Lcp-like"/>
</dbReference>
<gene>
    <name evidence="2" type="ORF">HGA13_01515</name>
</gene>
<dbReference type="PANTHER" id="PTHR37539">
    <property type="entry name" value="SECRETED PROTEIN-RELATED"/>
    <property type="match status" value="1"/>
</dbReference>
<evidence type="ECO:0000313" key="3">
    <source>
        <dbReference type="Proteomes" id="UP000565715"/>
    </source>
</evidence>
<protein>
    <submittedName>
        <fullName evidence="2">DUF2236 domain-containing protein</fullName>
    </submittedName>
</protein>
<dbReference type="GO" id="GO:0016491">
    <property type="term" value="F:oxidoreductase activity"/>
    <property type="evidence" value="ECO:0007669"/>
    <property type="project" value="InterPro"/>
</dbReference>
<comment type="caution">
    <text evidence="2">The sequence shown here is derived from an EMBL/GenBank/DDBJ whole genome shotgun (WGS) entry which is preliminary data.</text>
</comment>
<dbReference type="Proteomes" id="UP000565715">
    <property type="component" value="Unassembled WGS sequence"/>
</dbReference>
<dbReference type="InterPro" id="IPR018713">
    <property type="entry name" value="MPAB/Lcp_cat_dom"/>
</dbReference>
<sequence>MGFADTGTEIPTRHPAGPVAVPGLKPFAMLMGIGAPDSRRWAAMGESLLIGDEPMDNLVDWMIGTGMADTRPLFEQAVAGGIDSVTEAPQPLREFFTAVETLPEWLDEKMLRRGEQVLRRGGYDGLYLARDVSFLGGYLASGFNKTLLRTGALEKGPAQRFAETMQWALDVQNGMGKFEPGYRSTLHVRFVHSLVRRHVGAMPDWDQRAWGLPINQTDMAATLVGALIAPFVGGLVMGIVPSREDREAAAHLARYVGRLMGVADEWLPTGFRDSVRILYHTMTAITNPDETTRQLALPMANDPLTWNYPNLPWLRGRIARAQHLSISSMYLGPGAMRKLGLWPYMPPWYPALRVPVNLARSAATRVSPAARQRAEERGLREQAAFKRMLVGSGPADVGMSAHHLQATA</sequence>
<dbReference type="RefSeq" id="WP_068035303.1">
    <property type="nucleotide sequence ID" value="NZ_JAAXOO010000001.1"/>
</dbReference>
<dbReference type="Pfam" id="PF09995">
    <property type="entry name" value="MPAB_Lcp_cat"/>
    <property type="match status" value="1"/>
</dbReference>
<dbReference type="AlphaFoldDB" id="A0A846X8I9"/>
<organism evidence="2 3">
    <name type="scientific">Nocardia speluncae</name>
    <dbReference type="NCBI Taxonomy" id="419477"/>
    <lineage>
        <taxon>Bacteria</taxon>
        <taxon>Bacillati</taxon>
        <taxon>Actinomycetota</taxon>
        <taxon>Actinomycetes</taxon>
        <taxon>Mycobacteriales</taxon>
        <taxon>Nocardiaceae</taxon>
        <taxon>Nocardia</taxon>
    </lineage>
</organism>
<keyword evidence="3" id="KW-1185">Reference proteome</keyword>
<accession>A0A846X8I9</accession>
<dbReference type="EMBL" id="JAAXOO010000001">
    <property type="protein sequence ID" value="NKY31755.1"/>
    <property type="molecule type" value="Genomic_DNA"/>
</dbReference>